<reference evidence="5" key="1">
    <citation type="submission" date="2013-09" db="EMBL/GenBank/DDBJ databases">
        <title>The Genome Sequence of Anopheles maculatus species B.</title>
        <authorList>
            <consortium name="The Broad Institute Genomics Platform"/>
            <person name="Neafsey D.E."/>
            <person name="Besansky N."/>
            <person name="Howell P."/>
            <person name="Walton C."/>
            <person name="Young S.K."/>
            <person name="Zeng Q."/>
            <person name="Gargeya S."/>
            <person name="Fitzgerald M."/>
            <person name="Haas B."/>
            <person name="Abouelleil A."/>
            <person name="Allen A.W."/>
            <person name="Alvarado L."/>
            <person name="Arachchi H.M."/>
            <person name="Berlin A.M."/>
            <person name="Chapman S.B."/>
            <person name="Gainer-Dewar J."/>
            <person name="Goldberg J."/>
            <person name="Griggs A."/>
            <person name="Gujja S."/>
            <person name="Hansen M."/>
            <person name="Howarth C."/>
            <person name="Imamovic A."/>
            <person name="Ireland A."/>
            <person name="Larimer J."/>
            <person name="McCowan C."/>
            <person name="Murphy C."/>
            <person name="Pearson M."/>
            <person name="Poon T.W."/>
            <person name="Priest M."/>
            <person name="Roberts A."/>
            <person name="Saif S."/>
            <person name="Shea T."/>
            <person name="Sisk P."/>
            <person name="Sykes S."/>
            <person name="Wortman J."/>
            <person name="Nusbaum C."/>
            <person name="Birren B."/>
        </authorList>
    </citation>
    <scope>NUCLEOTIDE SEQUENCE [LARGE SCALE GENOMIC DNA]</scope>
    <source>
        <strain evidence="5">maculatus3</strain>
    </source>
</reference>
<dbReference type="InterPro" id="IPR009852">
    <property type="entry name" value="CENPJ_C_dom"/>
</dbReference>
<comment type="similarity">
    <text evidence="1">Belongs to the TCP10 family.</text>
</comment>
<dbReference type="GO" id="GO:0060271">
    <property type="term" value="P:cilium assembly"/>
    <property type="evidence" value="ECO:0007669"/>
    <property type="project" value="TreeGrafter"/>
</dbReference>
<feature type="domain" description="Centromere protein J C-terminal" evidence="3">
    <location>
        <begin position="260"/>
        <end position="288"/>
    </location>
</feature>
<keyword evidence="5" id="KW-1185">Reference proteome</keyword>
<dbReference type="VEuPathDB" id="VectorBase:AMAM021226"/>
<reference evidence="4" key="2">
    <citation type="submission" date="2020-05" db="UniProtKB">
        <authorList>
            <consortium name="EnsemblMetazoa"/>
        </authorList>
    </citation>
    <scope>IDENTIFICATION</scope>
    <source>
        <strain evidence="4">maculatus3</strain>
    </source>
</reference>
<feature type="compositionally biased region" description="Gly residues" evidence="2">
    <location>
        <begin position="300"/>
        <end position="313"/>
    </location>
</feature>
<dbReference type="FunFam" id="2.60.450.20:FF:000002">
    <property type="entry name" value="Spindle assembly abnormal 4"/>
    <property type="match status" value="1"/>
</dbReference>
<dbReference type="GO" id="GO:0005814">
    <property type="term" value="C:centriole"/>
    <property type="evidence" value="ECO:0007669"/>
    <property type="project" value="TreeGrafter"/>
</dbReference>
<evidence type="ECO:0000313" key="4">
    <source>
        <dbReference type="EnsemblMetazoa" id="AMAM021226-PA"/>
    </source>
</evidence>
<dbReference type="GO" id="GO:0015631">
    <property type="term" value="F:tubulin binding"/>
    <property type="evidence" value="ECO:0007669"/>
    <property type="project" value="TreeGrafter"/>
</dbReference>
<dbReference type="InterPro" id="IPR026581">
    <property type="entry name" value="TCP10L/CENPJ"/>
</dbReference>
<organism evidence="4 5">
    <name type="scientific">Anopheles maculatus</name>
    <dbReference type="NCBI Taxonomy" id="74869"/>
    <lineage>
        <taxon>Eukaryota</taxon>
        <taxon>Metazoa</taxon>
        <taxon>Ecdysozoa</taxon>
        <taxon>Arthropoda</taxon>
        <taxon>Hexapoda</taxon>
        <taxon>Insecta</taxon>
        <taxon>Pterygota</taxon>
        <taxon>Neoptera</taxon>
        <taxon>Endopterygota</taxon>
        <taxon>Diptera</taxon>
        <taxon>Nematocera</taxon>
        <taxon>Culicoidea</taxon>
        <taxon>Culicidae</taxon>
        <taxon>Anophelinae</taxon>
        <taxon>Anopheles</taxon>
        <taxon>Anopheles maculatus group</taxon>
    </lineage>
</organism>
<name>A0A182T7J1_9DIPT</name>
<dbReference type="AlphaFoldDB" id="A0A182T7J1"/>
<feature type="region of interest" description="Disordered" evidence="2">
    <location>
        <begin position="1"/>
        <end position="65"/>
    </location>
</feature>
<dbReference type="InterPro" id="IPR047002">
    <property type="entry name" value="Tcp10_C_sf"/>
</dbReference>
<feature type="domain" description="Centromere protein J C-terminal" evidence="3">
    <location>
        <begin position="183"/>
        <end position="215"/>
    </location>
</feature>
<evidence type="ECO:0000259" key="3">
    <source>
        <dbReference type="Pfam" id="PF07202"/>
    </source>
</evidence>
<dbReference type="PANTHER" id="PTHR10331:SF6">
    <property type="entry name" value="SPINDLE ASSEMBLY ABNORMAL 4"/>
    <property type="match status" value="1"/>
</dbReference>
<evidence type="ECO:0000313" key="5">
    <source>
        <dbReference type="Proteomes" id="UP000075901"/>
    </source>
</evidence>
<proteinExistence type="inferred from homology"/>
<dbReference type="GO" id="GO:0061511">
    <property type="term" value="P:centriole elongation"/>
    <property type="evidence" value="ECO:0007669"/>
    <property type="project" value="TreeGrafter"/>
</dbReference>
<feature type="compositionally biased region" description="Acidic residues" evidence="2">
    <location>
        <begin position="41"/>
        <end position="52"/>
    </location>
</feature>
<evidence type="ECO:0000256" key="2">
    <source>
        <dbReference type="SAM" id="MobiDB-lite"/>
    </source>
</evidence>
<dbReference type="GO" id="GO:0005813">
    <property type="term" value="C:centrosome"/>
    <property type="evidence" value="ECO:0007669"/>
    <property type="project" value="TreeGrafter"/>
</dbReference>
<dbReference type="Pfam" id="PF07202">
    <property type="entry name" value="Tcp10_C"/>
    <property type="match status" value="3"/>
</dbReference>
<accession>A0A182T7J1</accession>
<dbReference type="Gene3D" id="2.60.450.20">
    <property type="match status" value="1"/>
</dbReference>
<dbReference type="PANTHER" id="PTHR10331">
    <property type="entry name" value="T COMPLEX PROTEIN 10"/>
    <property type="match status" value="1"/>
</dbReference>
<dbReference type="Proteomes" id="UP000075901">
    <property type="component" value="Unassembled WGS sequence"/>
</dbReference>
<evidence type="ECO:0000256" key="1">
    <source>
        <dbReference type="ARBA" id="ARBA00005627"/>
    </source>
</evidence>
<feature type="compositionally biased region" description="Basic and acidic residues" evidence="2">
    <location>
        <begin position="29"/>
        <end position="40"/>
    </location>
</feature>
<feature type="domain" description="Centromere protein J C-terminal" evidence="3">
    <location>
        <begin position="222"/>
        <end position="255"/>
    </location>
</feature>
<feature type="region of interest" description="Disordered" evidence="2">
    <location>
        <begin position="290"/>
        <end position="313"/>
    </location>
</feature>
<sequence length="313" mass="34926">MWEDNATSETDENDENGVYPVHGTSDEETSPRVEANRNSDEESDEEDDEDALGENSSSAPSSYFPANPAVRKTLFSAVNLNADSSARPRQGLVRKENPTTQCDLLDRTPEAAEIIKSMKREIVNADGSRDIWYPNGNLKKISADGLIIRMLYFNKDIKETNMAEGTTKYYYFETNTWHTTYLDGLEILEFPDGQTEHRFKDGSTEVHFPNGSIRTTNPNSADIAEEWKYPDGTTVIIRKNDDKEINLPNGQVEIHTKAHKRRIYPDGTIKFVYPDGSQESRYSNGRVRLKDKDGRLLSDTGGGTGAGAVGAAT</sequence>
<dbReference type="EnsemblMetazoa" id="AMAM021226-RA">
    <property type="protein sequence ID" value="AMAM021226-PA"/>
    <property type="gene ID" value="AMAM021226"/>
</dbReference>
<protein>
    <submittedName>
        <fullName evidence="4">Tcp10_C domain-containing protein</fullName>
    </submittedName>
</protein>